<organism evidence="1 2">
    <name type="scientific">Brachionus plicatilis</name>
    <name type="common">Marine rotifer</name>
    <name type="synonym">Brachionus muelleri</name>
    <dbReference type="NCBI Taxonomy" id="10195"/>
    <lineage>
        <taxon>Eukaryota</taxon>
        <taxon>Metazoa</taxon>
        <taxon>Spiralia</taxon>
        <taxon>Gnathifera</taxon>
        <taxon>Rotifera</taxon>
        <taxon>Eurotatoria</taxon>
        <taxon>Monogononta</taxon>
        <taxon>Pseudotrocha</taxon>
        <taxon>Ploima</taxon>
        <taxon>Brachionidae</taxon>
        <taxon>Brachionus</taxon>
    </lineage>
</organism>
<proteinExistence type="predicted"/>
<name>A0A3M7Q6W7_BRAPC</name>
<dbReference type="EMBL" id="REGN01007139">
    <property type="protein sequence ID" value="RNA07146.1"/>
    <property type="molecule type" value="Genomic_DNA"/>
</dbReference>
<sequence>MPGFSILTSCIQMCVCVWKVMTRPKQALTISRALRKVFEVPTDRTAWSDGRLRRTAKSDGLVGRLSRKAKSDGLVGRLYPKKIKN</sequence>
<keyword evidence="2" id="KW-1185">Reference proteome</keyword>
<dbReference type="Proteomes" id="UP000276133">
    <property type="component" value="Unassembled WGS sequence"/>
</dbReference>
<evidence type="ECO:0000313" key="1">
    <source>
        <dbReference type="EMBL" id="RNA07146.1"/>
    </source>
</evidence>
<evidence type="ECO:0000313" key="2">
    <source>
        <dbReference type="Proteomes" id="UP000276133"/>
    </source>
</evidence>
<accession>A0A3M7Q6W7</accession>
<gene>
    <name evidence="1" type="ORF">BpHYR1_041702</name>
</gene>
<protein>
    <submittedName>
        <fullName evidence="1">Uncharacterized protein</fullName>
    </submittedName>
</protein>
<comment type="caution">
    <text evidence="1">The sequence shown here is derived from an EMBL/GenBank/DDBJ whole genome shotgun (WGS) entry which is preliminary data.</text>
</comment>
<dbReference type="AlphaFoldDB" id="A0A3M7Q6W7"/>
<reference evidence="1 2" key="1">
    <citation type="journal article" date="2018" name="Sci. Rep.">
        <title>Genomic signatures of local adaptation to the degree of environmental predictability in rotifers.</title>
        <authorList>
            <person name="Franch-Gras L."/>
            <person name="Hahn C."/>
            <person name="Garcia-Roger E.M."/>
            <person name="Carmona M.J."/>
            <person name="Serra M."/>
            <person name="Gomez A."/>
        </authorList>
    </citation>
    <scope>NUCLEOTIDE SEQUENCE [LARGE SCALE GENOMIC DNA]</scope>
    <source>
        <strain evidence="1">HYR1</strain>
    </source>
</reference>